<dbReference type="SUPFAM" id="SSF48403">
    <property type="entry name" value="Ankyrin repeat"/>
    <property type="match status" value="1"/>
</dbReference>
<evidence type="ECO:0000256" key="3">
    <source>
        <dbReference type="ARBA" id="ARBA00022737"/>
    </source>
</evidence>
<feature type="domain" description="PGG" evidence="10">
    <location>
        <begin position="479"/>
        <end position="589"/>
    </location>
</feature>
<dbReference type="SMART" id="SM00248">
    <property type="entry name" value="ANK"/>
    <property type="match status" value="9"/>
</dbReference>
<gene>
    <name evidence="11" type="ORF">F0562_010803</name>
</gene>
<dbReference type="InterPro" id="IPR002110">
    <property type="entry name" value="Ankyrin_rpt"/>
</dbReference>
<evidence type="ECO:0000256" key="8">
    <source>
        <dbReference type="SAM" id="MobiDB-lite"/>
    </source>
</evidence>
<keyword evidence="2 9" id="KW-0812">Transmembrane</keyword>
<evidence type="ECO:0000259" key="10">
    <source>
        <dbReference type="Pfam" id="PF13962"/>
    </source>
</evidence>
<dbReference type="PANTHER" id="PTHR24186">
    <property type="entry name" value="PROTEIN PHOSPHATASE 1 REGULATORY SUBUNIT"/>
    <property type="match status" value="1"/>
</dbReference>
<feature type="repeat" description="ANK" evidence="7">
    <location>
        <begin position="112"/>
        <end position="144"/>
    </location>
</feature>
<keyword evidence="4 9" id="KW-1133">Transmembrane helix</keyword>
<keyword evidence="6 9" id="KW-0472">Membrane</keyword>
<accession>A0A5J5A2V7</accession>
<dbReference type="Pfam" id="PF13962">
    <property type="entry name" value="PGG"/>
    <property type="match status" value="1"/>
</dbReference>
<dbReference type="OrthoDB" id="598775at2759"/>
<feature type="compositionally biased region" description="Acidic residues" evidence="8">
    <location>
        <begin position="25"/>
        <end position="34"/>
    </location>
</feature>
<keyword evidence="5 7" id="KW-0040">ANK repeat</keyword>
<evidence type="ECO:0000256" key="7">
    <source>
        <dbReference type="PROSITE-ProRule" id="PRU00023"/>
    </source>
</evidence>
<feature type="compositionally biased region" description="Low complexity" evidence="8">
    <location>
        <begin position="456"/>
        <end position="477"/>
    </location>
</feature>
<reference evidence="11 12" key="1">
    <citation type="submission" date="2019-09" db="EMBL/GenBank/DDBJ databases">
        <title>A chromosome-level genome assembly of the Chinese tupelo Nyssa sinensis.</title>
        <authorList>
            <person name="Yang X."/>
            <person name="Kang M."/>
            <person name="Yang Y."/>
            <person name="Xiong H."/>
            <person name="Wang M."/>
            <person name="Zhang Z."/>
            <person name="Wang Z."/>
            <person name="Wu H."/>
            <person name="Ma T."/>
            <person name="Liu J."/>
            <person name="Xi Z."/>
        </authorList>
    </citation>
    <scope>NUCLEOTIDE SEQUENCE [LARGE SCALE GENOMIC DNA]</scope>
    <source>
        <strain evidence="11">J267</strain>
        <tissue evidence="11">Leaf</tissue>
    </source>
</reference>
<evidence type="ECO:0000313" key="11">
    <source>
        <dbReference type="EMBL" id="KAA8524406.1"/>
    </source>
</evidence>
<organism evidence="11 12">
    <name type="scientific">Nyssa sinensis</name>
    <dbReference type="NCBI Taxonomy" id="561372"/>
    <lineage>
        <taxon>Eukaryota</taxon>
        <taxon>Viridiplantae</taxon>
        <taxon>Streptophyta</taxon>
        <taxon>Embryophyta</taxon>
        <taxon>Tracheophyta</taxon>
        <taxon>Spermatophyta</taxon>
        <taxon>Magnoliopsida</taxon>
        <taxon>eudicotyledons</taxon>
        <taxon>Gunneridae</taxon>
        <taxon>Pentapetalae</taxon>
        <taxon>asterids</taxon>
        <taxon>Cornales</taxon>
        <taxon>Nyssaceae</taxon>
        <taxon>Nyssa</taxon>
    </lineage>
</organism>
<proteinExistence type="predicted"/>
<name>A0A5J5A2V7_9ASTE</name>
<evidence type="ECO:0000256" key="5">
    <source>
        <dbReference type="ARBA" id="ARBA00023043"/>
    </source>
</evidence>
<dbReference type="Proteomes" id="UP000325577">
    <property type="component" value="Linkage Group LG4"/>
</dbReference>
<dbReference type="AlphaFoldDB" id="A0A5J5A2V7"/>
<dbReference type="PROSITE" id="PS50297">
    <property type="entry name" value="ANK_REP_REGION"/>
    <property type="match status" value="2"/>
</dbReference>
<feature type="region of interest" description="Disordered" evidence="8">
    <location>
        <begin position="1"/>
        <end position="41"/>
    </location>
</feature>
<dbReference type="Gene3D" id="1.25.40.20">
    <property type="entry name" value="Ankyrin repeat-containing domain"/>
    <property type="match status" value="1"/>
</dbReference>
<feature type="compositionally biased region" description="Polar residues" evidence="8">
    <location>
        <begin position="445"/>
        <end position="455"/>
    </location>
</feature>
<dbReference type="InterPro" id="IPR036770">
    <property type="entry name" value="Ankyrin_rpt-contain_sf"/>
</dbReference>
<dbReference type="InterPro" id="IPR026961">
    <property type="entry name" value="PGG_dom"/>
</dbReference>
<keyword evidence="3" id="KW-0677">Repeat</keyword>
<dbReference type="Pfam" id="PF12796">
    <property type="entry name" value="Ank_2"/>
    <property type="match status" value="3"/>
</dbReference>
<protein>
    <recommendedName>
        <fullName evidence="10">PGG domain-containing protein</fullName>
    </recommendedName>
</protein>
<feature type="transmembrane region" description="Helical" evidence="9">
    <location>
        <begin position="530"/>
        <end position="554"/>
    </location>
</feature>
<evidence type="ECO:0000256" key="9">
    <source>
        <dbReference type="SAM" id="Phobius"/>
    </source>
</evidence>
<comment type="subcellular location">
    <subcellularLocation>
        <location evidence="1">Membrane</location>
        <topology evidence="1">Multi-pass membrane protein</topology>
    </subcellularLocation>
</comment>
<feature type="transmembrane region" description="Helical" evidence="9">
    <location>
        <begin position="566"/>
        <end position="590"/>
    </location>
</feature>
<evidence type="ECO:0000256" key="2">
    <source>
        <dbReference type="ARBA" id="ARBA00022692"/>
    </source>
</evidence>
<dbReference type="GO" id="GO:0005886">
    <property type="term" value="C:plasma membrane"/>
    <property type="evidence" value="ECO:0007669"/>
    <property type="project" value="TreeGrafter"/>
</dbReference>
<dbReference type="EMBL" id="CM018047">
    <property type="protein sequence ID" value="KAA8524406.1"/>
    <property type="molecule type" value="Genomic_DNA"/>
</dbReference>
<dbReference type="PROSITE" id="PS50088">
    <property type="entry name" value="ANK_REPEAT"/>
    <property type="match status" value="2"/>
</dbReference>
<feature type="transmembrane region" description="Helical" evidence="9">
    <location>
        <begin position="488"/>
        <end position="510"/>
    </location>
</feature>
<feature type="region of interest" description="Disordered" evidence="8">
    <location>
        <begin position="432"/>
        <end position="478"/>
    </location>
</feature>
<feature type="transmembrane region" description="Helical" evidence="9">
    <location>
        <begin position="596"/>
        <end position="620"/>
    </location>
</feature>
<dbReference type="PANTHER" id="PTHR24186:SF46">
    <property type="entry name" value="PROTEIN ACCELERATED CELL DEATH 6-LIKE"/>
    <property type="match status" value="1"/>
</dbReference>
<evidence type="ECO:0000256" key="6">
    <source>
        <dbReference type="ARBA" id="ARBA00023136"/>
    </source>
</evidence>
<feature type="repeat" description="ANK" evidence="7">
    <location>
        <begin position="151"/>
        <end position="172"/>
    </location>
</feature>
<feature type="transmembrane region" description="Helical" evidence="9">
    <location>
        <begin position="632"/>
        <end position="648"/>
    </location>
</feature>
<evidence type="ECO:0000256" key="1">
    <source>
        <dbReference type="ARBA" id="ARBA00004141"/>
    </source>
</evidence>
<evidence type="ECO:0000256" key="4">
    <source>
        <dbReference type="ARBA" id="ARBA00022989"/>
    </source>
</evidence>
<sequence length="654" mass="73065">MGITSDFYMSEGSSQSRRGGKDSDYESELEEPSSEDSRLEITEGRGSMNPAIYKAAIIGDVNALDDLEASILDQISPQKNTILHIAASRGHDRIVKLILPFHQLHFKLKNSAGDLPIHLAASSGHQSTVQSLISNAIEKDVKDGLKAANKEGNTPLHLALKNRHKEVAMLLFAENKGASCCLNKEDKSPLYMAVEAGYLDLVTVMITYCYSTKMKNTNKMRQGKSIVHAAIETRNKELLEKILSREPSLMDSIDEHGRRPLSYAASIGYLDGVCYILKSKEFTQNSYMQDRNGFYPVHTASEKGHINIIQEFLGHYPDLRELQDRKGQNILHTAAKNGKTNTVRYMLKVAELENLINGRDKNGNTALHLATKKVHPKVVSILTWDNRVNFKLLNNRGMTALDIAEDYRGSIPSFQQRLTWQALRYANVPRSKTQLSRAKLKKQSSRTQSMRQPSMTQSNTQNSRTQSNTRRSRNQSSVENYKDRVNTLLLVAILVVTVTFAAGFTMPGGYNGSDPNKGLATMFEKHTFHVFLISNTIAMYSSMAVAVVLIWAQLGDVSLIIVSMKLALPLLGIALTMVSSAFMAGVYLVVSKQTWLANFILIIGSLFLLTVMVLFVPLFLPSSLNHHVLRYIFYYPFYILVLVTESNADENSTK</sequence>
<keyword evidence="12" id="KW-1185">Reference proteome</keyword>
<evidence type="ECO:0000313" key="12">
    <source>
        <dbReference type="Proteomes" id="UP000325577"/>
    </source>
</evidence>